<keyword evidence="1" id="KW-0963">Cytoplasm</keyword>
<dbReference type="PANTHER" id="PTHR37299:SF2">
    <property type="entry name" value="HTH LYTTR-TYPE DOMAIN-CONTAINING PROTEIN"/>
    <property type="match status" value="1"/>
</dbReference>
<proteinExistence type="predicted"/>
<keyword evidence="3" id="KW-0238">DNA-binding</keyword>
<keyword evidence="4" id="KW-0804">Transcription</keyword>
<keyword evidence="2" id="KW-0805">Transcription regulation</keyword>
<sequence length="147" mass="16755">MQVEVRYRPGTEGIRVVVEAERDGPEVRALVERLMDLDEKVLLGRLGEQVIPLCADSLLRCYAQGGRVKAENEQGTYDLKERLYELENKLDRHVFVRISHSEIINLRKITALDLSLTGTIRITLDGGTVCYVSRRFVKKIKEALELS</sequence>
<dbReference type="Pfam" id="PF04397">
    <property type="entry name" value="LytTR"/>
    <property type="match status" value="1"/>
</dbReference>
<evidence type="ECO:0000313" key="6">
    <source>
        <dbReference type="EMBL" id="MBC5731522.1"/>
    </source>
</evidence>
<feature type="domain" description="HTH LytTR-type" evidence="5">
    <location>
        <begin position="42"/>
        <end position="146"/>
    </location>
</feature>
<organism evidence="6 7">
    <name type="scientific">Pseudoflavonifractor hominis</name>
    <dbReference type="NCBI Taxonomy" id="2763059"/>
    <lineage>
        <taxon>Bacteria</taxon>
        <taxon>Bacillati</taxon>
        <taxon>Bacillota</taxon>
        <taxon>Clostridia</taxon>
        <taxon>Eubacteriales</taxon>
        <taxon>Oscillospiraceae</taxon>
        <taxon>Pseudoflavonifractor</taxon>
    </lineage>
</organism>
<comment type="caution">
    <text evidence="6">The sequence shown here is derived from an EMBL/GenBank/DDBJ whole genome shotgun (WGS) entry which is preliminary data.</text>
</comment>
<dbReference type="RefSeq" id="WP_186964089.1">
    <property type="nucleotide sequence ID" value="NZ_JACOPR010000008.1"/>
</dbReference>
<dbReference type="EMBL" id="JACOPR010000008">
    <property type="protein sequence ID" value="MBC5731522.1"/>
    <property type="molecule type" value="Genomic_DNA"/>
</dbReference>
<dbReference type="InterPro" id="IPR046947">
    <property type="entry name" value="LytR-like"/>
</dbReference>
<dbReference type="PANTHER" id="PTHR37299">
    <property type="entry name" value="TRANSCRIPTIONAL REGULATOR-RELATED"/>
    <property type="match status" value="1"/>
</dbReference>
<dbReference type="Gene3D" id="2.40.50.1020">
    <property type="entry name" value="LytTr DNA-binding domain"/>
    <property type="match status" value="1"/>
</dbReference>
<reference evidence="6 7" key="1">
    <citation type="submission" date="2020-08" db="EMBL/GenBank/DDBJ databases">
        <title>Genome public.</title>
        <authorList>
            <person name="Liu C."/>
            <person name="Sun Q."/>
        </authorList>
    </citation>
    <scope>NUCLEOTIDE SEQUENCE [LARGE SCALE GENOMIC DNA]</scope>
    <source>
        <strain evidence="6 7">New-38</strain>
    </source>
</reference>
<evidence type="ECO:0000256" key="2">
    <source>
        <dbReference type="ARBA" id="ARBA00023015"/>
    </source>
</evidence>
<evidence type="ECO:0000256" key="4">
    <source>
        <dbReference type="ARBA" id="ARBA00023163"/>
    </source>
</evidence>
<protein>
    <submittedName>
        <fullName evidence="6">LytTR family transcriptional regulator</fullName>
    </submittedName>
</protein>
<dbReference type="SMART" id="SM00850">
    <property type="entry name" value="LytTR"/>
    <property type="match status" value="1"/>
</dbReference>
<dbReference type="PROSITE" id="PS50930">
    <property type="entry name" value="HTH_LYTTR"/>
    <property type="match status" value="1"/>
</dbReference>
<gene>
    <name evidence="6" type="ORF">H8S34_11900</name>
</gene>
<evidence type="ECO:0000259" key="5">
    <source>
        <dbReference type="PROSITE" id="PS50930"/>
    </source>
</evidence>
<evidence type="ECO:0000256" key="1">
    <source>
        <dbReference type="ARBA" id="ARBA00022490"/>
    </source>
</evidence>
<dbReference type="InterPro" id="IPR007492">
    <property type="entry name" value="LytTR_DNA-bd_dom"/>
</dbReference>
<evidence type="ECO:0000256" key="3">
    <source>
        <dbReference type="ARBA" id="ARBA00023125"/>
    </source>
</evidence>
<evidence type="ECO:0000313" key="7">
    <source>
        <dbReference type="Proteomes" id="UP000660021"/>
    </source>
</evidence>
<keyword evidence="7" id="KW-1185">Reference proteome</keyword>
<accession>A0ABR7HVN7</accession>
<dbReference type="Proteomes" id="UP000660021">
    <property type="component" value="Unassembled WGS sequence"/>
</dbReference>
<name>A0ABR7HVN7_9FIRM</name>